<dbReference type="EMBL" id="UINC01007303">
    <property type="protein sequence ID" value="SVA32562.1"/>
    <property type="molecule type" value="Genomic_DNA"/>
</dbReference>
<evidence type="ECO:0000313" key="1">
    <source>
        <dbReference type="EMBL" id="SVA32562.1"/>
    </source>
</evidence>
<reference evidence="1" key="1">
    <citation type="submission" date="2018-05" db="EMBL/GenBank/DDBJ databases">
        <authorList>
            <person name="Lanie J.A."/>
            <person name="Ng W.-L."/>
            <person name="Kazmierczak K.M."/>
            <person name="Andrzejewski T.M."/>
            <person name="Davidsen T.M."/>
            <person name="Wayne K.J."/>
            <person name="Tettelin H."/>
            <person name="Glass J.I."/>
            <person name="Rusch D."/>
            <person name="Podicherti R."/>
            <person name="Tsui H.-C.T."/>
            <person name="Winkler M.E."/>
        </authorList>
    </citation>
    <scope>NUCLEOTIDE SEQUENCE</scope>
</reference>
<dbReference type="AlphaFoldDB" id="A0A381UWP4"/>
<sequence>MEETSHLRMALGGSEYRIIHRQSLPKIVSPEGGGG</sequence>
<proteinExistence type="predicted"/>
<accession>A0A381UWP4</accession>
<organism evidence="1">
    <name type="scientific">marine metagenome</name>
    <dbReference type="NCBI Taxonomy" id="408172"/>
    <lineage>
        <taxon>unclassified sequences</taxon>
        <taxon>metagenomes</taxon>
        <taxon>ecological metagenomes</taxon>
    </lineage>
</organism>
<name>A0A381UWP4_9ZZZZ</name>
<protein>
    <submittedName>
        <fullName evidence="1">Uncharacterized protein</fullName>
    </submittedName>
</protein>
<gene>
    <name evidence="1" type="ORF">METZ01_LOCUS85416</name>
</gene>